<gene>
    <name evidence="1" type="ORF">AVEN_195904_1</name>
</gene>
<accession>A0A4Y2JS83</accession>
<comment type="caution">
    <text evidence="1">The sequence shown here is derived from an EMBL/GenBank/DDBJ whole genome shotgun (WGS) entry which is preliminary data.</text>
</comment>
<proteinExistence type="predicted"/>
<evidence type="ECO:0000313" key="1">
    <source>
        <dbReference type="EMBL" id="GBM92016.1"/>
    </source>
</evidence>
<evidence type="ECO:0000313" key="2">
    <source>
        <dbReference type="Proteomes" id="UP000499080"/>
    </source>
</evidence>
<sequence length="46" mass="5341">MTSRPVEETIKGLCSDHNRRMRVDRLGSPLECERPWNALELSSVRD</sequence>
<dbReference type="Proteomes" id="UP000499080">
    <property type="component" value="Unassembled WGS sequence"/>
</dbReference>
<reference evidence="1 2" key="1">
    <citation type="journal article" date="2019" name="Sci. Rep.">
        <title>Orb-weaving spider Araneus ventricosus genome elucidates the spidroin gene catalogue.</title>
        <authorList>
            <person name="Kono N."/>
            <person name="Nakamura H."/>
            <person name="Ohtoshi R."/>
            <person name="Moran D.A.P."/>
            <person name="Shinohara A."/>
            <person name="Yoshida Y."/>
            <person name="Fujiwara M."/>
            <person name="Mori M."/>
            <person name="Tomita M."/>
            <person name="Arakawa K."/>
        </authorList>
    </citation>
    <scope>NUCLEOTIDE SEQUENCE [LARGE SCALE GENOMIC DNA]</scope>
</reference>
<feature type="non-terminal residue" evidence="1">
    <location>
        <position position="46"/>
    </location>
</feature>
<name>A0A4Y2JS83_ARAVE</name>
<protein>
    <submittedName>
        <fullName evidence="1">Uncharacterized protein</fullName>
    </submittedName>
</protein>
<dbReference type="AlphaFoldDB" id="A0A4Y2JS83"/>
<dbReference type="EMBL" id="BGPR01003755">
    <property type="protein sequence ID" value="GBM92016.1"/>
    <property type="molecule type" value="Genomic_DNA"/>
</dbReference>
<organism evidence="1 2">
    <name type="scientific">Araneus ventricosus</name>
    <name type="common">Orbweaver spider</name>
    <name type="synonym">Epeira ventricosa</name>
    <dbReference type="NCBI Taxonomy" id="182803"/>
    <lineage>
        <taxon>Eukaryota</taxon>
        <taxon>Metazoa</taxon>
        <taxon>Ecdysozoa</taxon>
        <taxon>Arthropoda</taxon>
        <taxon>Chelicerata</taxon>
        <taxon>Arachnida</taxon>
        <taxon>Araneae</taxon>
        <taxon>Araneomorphae</taxon>
        <taxon>Entelegynae</taxon>
        <taxon>Araneoidea</taxon>
        <taxon>Araneidae</taxon>
        <taxon>Araneus</taxon>
    </lineage>
</organism>
<keyword evidence="2" id="KW-1185">Reference proteome</keyword>